<dbReference type="Proteomes" id="UP000552709">
    <property type="component" value="Unassembled WGS sequence"/>
</dbReference>
<dbReference type="PANTHER" id="PTHR13806:SF31">
    <property type="entry name" value="FLOTILLIN-LIKE PROTEIN 1-RELATED"/>
    <property type="match status" value="1"/>
</dbReference>
<evidence type="ECO:0000313" key="5">
    <source>
        <dbReference type="Proteomes" id="UP000552709"/>
    </source>
</evidence>
<accession>A0A7W8JRC3</accession>
<keyword evidence="2" id="KW-0175">Coiled coil</keyword>
<keyword evidence="3" id="KW-0812">Transmembrane</keyword>
<dbReference type="SUPFAM" id="SSF117892">
    <property type="entry name" value="Band 7/SPFH domain"/>
    <property type="match status" value="1"/>
</dbReference>
<evidence type="ECO:0000256" key="1">
    <source>
        <dbReference type="ARBA" id="ARBA00004308"/>
    </source>
</evidence>
<keyword evidence="3" id="KW-0472">Membrane</keyword>
<comment type="caution">
    <text evidence="4">The sequence shown here is derived from an EMBL/GenBank/DDBJ whole genome shotgun (WGS) entry which is preliminary data.</text>
</comment>
<evidence type="ECO:0000256" key="2">
    <source>
        <dbReference type="SAM" id="Coils"/>
    </source>
</evidence>
<reference evidence="4 5" key="1">
    <citation type="submission" date="2020-08" db="EMBL/GenBank/DDBJ databases">
        <title>Genomic Encyclopedia of Type Strains, Phase IV (KMG-IV): sequencing the most valuable type-strain genomes for metagenomic binning, comparative biology and taxonomic classification.</title>
        <authorList>
            <person name="Goeker M."/>
        </authorList>
    </citation>
    <scope>NUCLEOTIDE SEQUENCE [LARGE SCALE GENOMIC DNA]</scope>
    <source>
        <strain evidence="4 5">DSM 27939</strain>
    </source>
</reference>
<sequence length="645" mass="70938">MTLPILIPFLIALGMVLLIIFGLIGLVKAFYIKVDQGTALIVNDLSSSPKVRFTGALVIPVLYKAEIMQISLITLQVDRRGREGLICKDNMRADIAVAYYLRVNETSEDVLKVAKSIGARRASDREAVDELFNAKFSEALKTVGKKFDFIELFEKRDEFRDEVVKVIGRDLNGYVLEDVAIDYLEQTPKTLLDQNNIMDAEGIRKITQLTAAQNIVTNELEQNERLAVTKKNVETREATLSLERQQAEAEARQRREIDTIVAREQAETQKVREEQRLLSEQARIDTDEKVEIREQERSRQVEVAEQNRLRAVAIEIERVTRAGKMEAVTTDREVKLQEVDRDKIVEQGVMEVANITRERIAIQKTVALEEERINEVRQVSAADRDKQVRVLGAEAAAQETLVKQIKAAEAAETASRHRAAEMTNLAQAESDSATRKADAVRVMAAAKQVEIAAPGLAETQVLEAKAEASYKQGNADARVLAERMAAEAQGQAAVGQALASITSAQGSAEAGAVSDRMMAEARGLTAKFGAMDSMSDRARDHEEFRMTLETNLKEVTASLEAGKEVSRETAGVLSSALKNAHIDLVGGEGGMFDALSRSVSMSKAVEGFAARSPMVQALLDRFAGVRLGREETGYGTTTTGAIDKN</sequence>
<dbReference type="RefSeq" id="WP_184127872.1">
    <property type="nucleotide sequence ID" value="NZ_JACHFL010000002.1"/>
</dbReference>
<dbReference type="InterPro" id="IPR036013">
    <property type="entry name" value="Band_7/SPFH_dom_sf"/>
</dbReference>
<keyword evidence="5" id="KW-1185">Reference proteome</keyword>
<dbReference type="PANTHER" id="PTHR13806">
    <property type="entry name" value="FLOTILLIN-RELATED"/>
    <property type="match status" value="1"/>
</dbReference>
<comment type="subcellular location">
    <subcellularLocation>
        <location evidence="1">Endomembrane system</location>
    </subcellularLocation>
</comment>
<dbReference type="GO" id="GO:0005886">
    <property type="term" value="C:plasma membrane"/>
    <property type="evidence" value="ECO:0007669"/>
    <property type="project" value="TreeGrafter"/>
</dbReference>
<dbReference type="Gene3D" id="3.30.479.30">
    <property type="entry name" value="Band 7 domain"/>
    <property type="match status" value="1"/>
</dbReference>
<proteinExistence type="predicted"/>
<gene>
    <name evidence="4" type="ORF">HNQ08_000875</name>
</gene>
<dbReference type="EMBL" id="JACHFL010000002">
    <property type="protein sequence ID" value="MBB5361790.1"/>
    <property type="molecule type" value="Genomic_DNA"/>
</dbReference>
<dbReference type="GO" id="GO:0012505">
    <property type="term" value="C:endomembrane system"/>
    <property type="evidence" value="ECO:0007669"/>
    <property type="project" value="UniProtKB-SubCell"/>
</dbReference>
<organism evidence="4 5">
    <name type="scientific">Deinococcus humi</name>
    <dbReference type="NCBI Taxonomy" id="662880"/>
    <lineage>
        <taxon>Bacteria</taxon>
        <taxon>Thermotogati</taxon>
        <taxon>Deinococcota</taxon>
        <taxon>Deinococci</taxon>
        <taxon>Deinococcales</taxon>
        <taxon>Deinococcaceae</taxon>
        <taxon>Deinococcus</taxon>
    </lineage>
</organism>
<dbReference type="InterPro" id="IPR027705">
    <property type="entry name" value="Flotillin_fam"/>
</dbReference>
<protein>
    <submittedName>
        <fullName evidence="4">Putative membrane protein YqiK</fullName>
    </submittedName>
</protein>
<dbReference type="AlphaFoldDB" id="A0A7W8JRC3"/>
<name>A0A7W8JRC3_9DEIO</name>
<evidence type="ECO:0000313" key="4">
    <source>
        <dbReference type="EMBL" id="MBB5361790.1"/>
    </source>
</evidence>
<feature type="transmembrane region" description="Helical" evidence="3">
    <location>
        <begin position="6"/>
        <end position="27"/>
    </location>
</feature>
<evidence type="ECO:0000256" key="3">
    <source>
        <dbReference type="SAM" id="Phobius"/>
    </source>
</evidence>
<feature type="coiled-coil region" evidence="2">
    <location>
        <begin position="230"/>
        <end position="283"/>
    </location>
</feature>
<keyword evidence="3" id="KW-1133">Transmembrane helix</keyword>